<feature type="non-terminal residue" evidence="3">
    <location>
        <position position="1"/>
    </location>
</feature>
<dbReference type="InterPro" id="IPR016024">
    <property type="entry name" value="ARM-type_fold"/>
</dbReference>
<dbReference type="GO" id="GO:0006898">
    <property type="term" value="P:receptor-mediated endocytosis"/>
    <property type="evidence" value="ECO:0007669"/>
    <property type="project" value="TreeGrafter"/>
</dbReference>
<accession>A0A8S1J1W7</accession>
<reference evidence="3" key="1">
    <citation type="submission" date="2020-12" db="EMBL/GenBank/DDBJ databases">
        <authorList>
            <person name="Iha C."/>
        </authorList>
    </citation>
    <scope>NUCLEOTIDE SEQUENCE</scope>
</reference>
<feature type="region of interest" description="Disordered" evidence="1">
    <location>
        <begin position="154"/>
        <end position="177"/>
    </location>
</feature>
<dbReference type="Gene3D" id="1.10.287.110">
    <property type="entry name" value="DnaJ domain"/>
    <property type="match status" value="1"/>
</dbReference>
<dbReference type="SUPFAM" id="SSF46565">
    <property type="entry name" value="Chaperone J-domain"/>
    <property type="match status" value="1"/>
</dbReference>
<organism evidence="3 4">
    <name type="scientific">Ostreobium quekettii</name>
    <dbReference type="NCBI Taxonomy" id="121088"/>
    <lineage>
        <taxon>Eukaryota</taxon>
        <taxon>Viridiplantae</taxon>
        <taxon>Chlorophyta</taxon>
        <taxon>core chlorophytes</taxon>
        <taxon>Ulvophyceae</taxon>
        <taxon>TCBD clade</taxon>
        <taxon>Bryopsidales</taxon>
        <taxon>Ostreobineae</taxon>
        <taxon>Ostreobiaceae</taxon>
        <taxon>Ostreobium</taxon>
    </lineage>
</organism>
<evidence type="ECO:0000313" key="3">
    <source>
        <dbReference type="EMBL" id="CAD7701733.1"/>
    </source>
</evidence>
<dbReference type="InterPro" id="IPR001623">
    <property type="entry name" value="DnaJ_domain"/>
</dbReference>
<dbReference type="GO" id="GO:0007032">
    <property type="term" value="P:endosome organization"/>
    <property type="evidence" value="ECO:0007669"/>
    <property type="project" value="InterPro"/>
</dbReference>
<dbReference type="EMBL" id="CAJHUC010001622">
    <property type="protein sequence ID" value="CAD7701733.1"/>
    <property type="molecule type" value="Genomic_DNA"/>
</dbReference>
<keyword evidence="4" id="KW-1185">Reference proteome</keyword>
<dbReference type="CDD" id="cd06257">
    <property type="entry name" value="DnaJ"/>
    <property type="match status" value="1"/>
</dbReference>
<dbReference type="InterPro" id="IPR011989">
    <property type="entry name" value="ARM-like"/>
</dbReference>
<dbReference type="Proteomes" id="UP000708148">
    <property type="component" value="Unassembled WGS sequence"/>
</dbReference>
<dbReference type="InterPro" id="IPR036869">
    <property type="entry name" value="J_dom_sf"/>
</dbReference>
<dbReference type="GO" id="GO:0010008">
    <property type="term" value="C:endosome membrane"/>
    <property type="evidence" value="ECO:0007669"/>
    <property type="project" value="TreeGrafter"/>
</dbReference>
<gene>
    <name evidence="3" type="ORF">OSTQU699_LOCUS7090</name>
</gene>
<name>A0A8S1J1W7_9CHLO</name>
<dbReference type="SUPFAM" id="SSF48371">
    <property type="entry name" value="ARM repeat"/>
    <property type="match status" value="2"/>
</dbReference>
<proteinExistence type="predicted"/>
<dbReference type="Gene3D" id="1.25.10.10">
    <property type="entry name" value="Leucine-rich Repeat Variant"/>
    <property type="match status" value="1"/>
</dbReference>
<sequence>LHLDRRADPDGTLRLMDEKDSVTAFVEGDPEEERELCIKAMAAVYSEHAGVIGPFDGVSHATQLMDGTMRHSLRCCLFQLAEALISPEAMDKQAQKAAHSNGRAFINAGGIPLCADVLAGAHEAQERSGHVPLKTELLTAVADEDMKPEWYYYDEDARPPGLPDSGEPGTSGRDEAQETVMNVDGRIGPIKKQEIRKLFNQAKLSLATKFWADGMTKPKPLYSIRELRWFVSRRSGSLDSFGLARLALRLLHTLARNQSAIEVTGEVLQPLPKAHRQITSQQCLPHICQVILTGDPVLVSGAASLLRVVVEHNRSVLPRLYLTGVFFFCLAYSGSNLVEIAKLFQATHLKQTFRGEDETSHAGLPLSRRSFLGNTVPESLLYVLETHGPEAFADAMVSDGDTPELVWTHRMRRNRLVPQMLHHLGMFPYRLWEHTHSVYEYTPLPPVGYPELTDEIWCHRYYLRNLCDEVRFRDWVVVDHVPLLQALLAEWRGELTRKPMSMSEKDASALLGVEPDEEGCISEETLKRAYRKMAFKYHPDKNPQGKEKFVQIQQAFERLQAGVAGGQGTQPWRILLVLKAQCILFRRYPDVLHPFKYAGYPMLLDAVTLPEDGSGEHFLSDERAPQLQTAVALCWLTCVCSPLNGEELTRSAGVDILGRLLMRCISVVPMDVAATEPAIIIATNALRTFAGLSMFANARRELKDRALLVTDIVRCCAFERVPAAVDAALLCLSHMALSPELQLLMLDVGVLGYVVPLTLCFDTTEEDPEAPLPPPFSTSPEEGPGRSLLGQLLGLGMETANMQARKNFHAMLAAHVLGRLAGMMCGKHATKEMPQAAAALKALLTESLVARLSDPDPRGLLRILNSSTETPQVIWNGKMRAEVLSLMEAQRECPDANAAAEFRFDALEGELQISGVFVRVYNEQPTFQLYEPAEFCKGLVRFIHTTVALPAAAAQNTGNGKLKGPKLGGREDFSDLTMLQKRHFLQTLTALQNLFENVPRLMGLLAAAPALAPLLSCLDPVCKMGHQKAFAQRKGSTGESMDEICKDDDLFAVHVAELAISILVRLTQNGACVAALGTQRIIPQAFWLVHRRTSFNCLSMALKLIHALAGFPQAAWAAACQGGVLYLLSVLLPTSDSDAADAPSRPAYEGMRVEVANLLSRLMAQTLHGPRVVLLLGRILPPGLVAGMRDGPGEAVVDSLGKASETPECLWTMKMYQTTAEEVEALASTCRSAQASGPLDWSLPGAFTLEHDELQGELYIGGVYIRLYMKDPKAPLRRPKEFLEGLLERYVQEIGNPQCPPDLPVLLSAASVALLKVHGLLADHATSLGYMKHLVRALGDRAPSPPPPAQPRMEMLEPDEVGGSILRMLHQLLASVAAAEALTGCSEPIIKILMGTMLWGVGGNVLALESLKRALTVANRSRDFLVGQALAARLPDRLLMLLDWQRGGVQAKDAGEEQTQQRDLAVLRVLAVDVLNLLAEEGAYGARVAEILDASDVWLAYRDQKHDLFLPSGATEGTGVVGLLQGSEVARFALPAPDARSRDPS</sequence>
<dbReference type="OrthoDB" id="69656at2759"/>
<dbReference type="PANTHER" id="PTHR36983:SF2">
    <property type="entry name" value="DNAJ HOMOLOG SUBFAMILY C MEMBER 13"/>
    <property type="match status" value="1"/>
</dbReference>
<evidence type="ECO:0000256" key="1">
    <source>
        <dbReference type="SAM" id="MobiDB-lite"/>
    </source>
</evidence>
<dbReference type="SMART" id="SM00271">
    <property type="entry name" value="DnaJ"/>
    <property type="match status" value="1"/>
</dbReference>
<evidence type="ECO:0000313" key="4">
    <source>
        <dbReference type="Proteomes" id="UP000708148"/>
    </source>
</evidence>
<dbReference type="PANTHER" id="PTHR36983">
    <property type="entry name" value="DNAJ HOMOLOG SUBFAMILY C MEMBER 13"/>
    <property type="match status" value="1"/>
</dbReference>
<comment type="caution">
    <text evidence="3">The sequence shown here is derived from an EMBL/GenBank/DDBJ whole genome shotgun (WGS) entry which is preliminary data.</text>
</comment>
<feature type="domain" description="J" evidence="2">
    <location>
        <begin position="506"/>
        <end position="564"/>
    </location>
</feature>
<dbReference type="InterPro" id="IPR044978">
    <property type="entry name" value="GRV2/DNAJC13"/>
</dbReference>
<evidence type="ECO:0000259" key="2">
    <source>
        <dbReference type="PROSITE" id="PS50076"/>
    </source>
</evidence>
<protein>
    <recommendedName>
        <fullName evidence="2">J domain-containing protein</fullName>
    </recommendedName>
</protein>
<dbReference type="Pfam" id="PF00226">
    <property type="entry name" value="DnaJ"/>
    <property type="match status" value="1"/>
</dbReference>
<dbReference type="GO" id="GO:2000641">
    <property type="term" value="P:regulation of early endosome to late endosome transport"/>
    <property type="evidence" value="ECO:0007669"/>
    <property type="project" value="InterPro"/>
</dbReference>
<dbReference type="PROSITE" id="PS50076">
    <property type="entry name" value="DNAJ_2"/>
    <property type="match status" value="1"/>
</dbReference>